<evidence type="ECO:0000256" key="1">
    <source>
        <dbReference type="SAM" id="SignalP"/>
    </source>
</evidence>
<feature type="chain" id="PRO_5037225971" evidence="1">
    <location>
        <begin position="21"/>
        <end position="123"/>
    </location>
</feature>
<evidence type="ECO:0000313" key="3">
    <source>
        <dbReference type="WBParaSite" id="PSAMB.scaffold204size66058.g3263.t1"/>
    </source>
</evidence>
<accession>A0A914VIL0</accession>
<sequence>MASCHFSIVAFATLTTYSLALRCYQGYGNGNGNAALIHKQHCNVSSNYCVKATAIGVTVYACDADESIRNKCQSIGNQCVNKSKDGVTGTLCCCNSNLCNAAAILRPHIPIGMTAVVVTLLFL</sequence>
<evidence type="ECO:0000313" key="2">
    <source>
        <dbReference type="Proteomes" id="UP000887566"/>
    </source>
</evidence>
<name>A0A914VIL0_9BILA</name>
<dbReference type="Proteomes" id="UP000887566">
    <property type="component" value="Unplaced"/>
</dbReference>
<dbReference type="PANTHER" id="PTHR34721:SF3">
    <property type="entry name" value="ACTIVIN_RECP DOMAIN-CONTAINING PROTEIN-RELATED"/>
    <property type="match status" value="1"/>
</dbReference>
<proteinExistence type="predicted"/>
<keyword evidence="1" id="KW-0732">Signal</keyword>
<dbReference type="AlphaFoldDB" id="A0A914VIL0"/>
<feature type="signal peptide" evidence="1">
    <location>
        <begin position="1"/>
        <end position="20"/>
    </location>
</feature>
<protein>
    <submittedName>
        <fullName evidence="3">UPAR/Ly6 domain-containing protein</fullName>
    </submittedName>
</protein>
<dbReference type="WBParaSite" id="PSAMB.scaffold204size66058.g3263.t1">
    <property type="protein sequence ID" value="PSAMB.scaffold204size66058.g3263.t1"/>
    <property type="gene ID" value="PSAMB.scaffold204size66058.g3263"/>
</dbReference>
<keyword evidence="2" id="KW-1185">Reference proteome</keyword>
<dbReference type="PANTHER" id="PTHR34721">
    <property type="entry name" value="PROTEIN CBG09734"/>
    <property type="match status" value="1"/>
</dbReference>
<organism evidence="2 3">
    <name type="scientific">Plectus sambesii</name>
    <dbReference type="NCBI Taxonomy" id="2011161"/>
    <lineage>
        <taxon>Eukaryota</taxon>
        <taxon>Metazoa</taxon>
        <taxon>Ecdysozoa</taxon>
        <taxon>Nematoda</taxon>
        <taxon>Chromadorea</taxon>
        <taxon>Plectida</taxon>
        <taxon>Plectina</taxon>
        <taxon>Plectoidea</taxon>
        <taxon>Plectidae</taxon>
        <taxon>Plectus</taxon>
    </lineage>
</organism>
<reference evidence="3" key="1">
    <citation type="submission" date="2022-11" db="UniProtKB">
        <authorList>
            <consortium name="WormBaseParasite"/>
        </authorList>
    </citation>
    <scope>IDENTIFICATION</scope>
</reference>